<dbReference type="PANTHER" id="PTHR11475">
    <property type="entry name" value="OXIDASE/PEROXIDASE"/>
    <property type="match status" value="1"/>
</dbReference>
<feature type="binding site" description="axial binding residue" evidence="4">
    <location>
        <position position="201"/>
    </location>
    <ligand>
        <name>heme b</name>
        <dbReference type="ChEBI" id="CHEBI:60344"/>
    </ligand>
    <ligandPart>
        <name>Fe</name>
        <dbReference type="ChEBI" id="CHEBI:18248"/>
    </ligandPart>
</feature>
<comment type="subcellular location">
    <subcellularLocation>
        <location evidence="1">Secreted</location>
    </subcellularLocation>
</comment>
<evidence type="ECO:0000313" key="5">
    <source>
        <dbReference type="EMBL" id="KAK3098349.1"/>
    </source>
</evidence>
<dbReference type="InterPro" id="IPR010255">
    <property type="entry name" value="Haem_peroxidase_sf"/>
</dbReference>
<keyword evidence="2" id="KW-0964">Secreted</keyword>
<dbReference type="InterPro" id="IPR019791">
    <property type="entry name" value="Haem_peroxidase_animal"/>
</dbReference>
<dbReference type="AlphaFoldDB" id="A0AA88YBR2"/>
<reference evidence="5" key="1">
    <citation type="submission" date="2019-08" db="EMBL/GenBank/DDBJ databases">
        <title>The improved chromosome-level genome for the pearl oyster Pinctada fucata martensii using PacBio sequencing and Hi-C.</title>
        <authorList>
            <person name="Zheng Z."/>
        </authorList>
    </citation>
    <scope>NUCLEOTIDE SEQUENCE</scope>
    <source>
        <strain evidence="5">ZZ-2019</strain>
        <tissue evidence="5">Adductor muscle</tissue>
    </source>
</reference>
<proteinExistence type="predicted"/>
<dbReference type="GO" id="GO:0005576">
    <property type="term" value="C:extracellular region"/>
    <property type="evidence" value="ECO:0007669"/>
    <property type="project" value="UniProtKB-SubCell"/>
</dbReference>
<dbReference type="GO" id="GO:0046872">
    <property type="term" value="F:metal ion binding"/>
    <property type="evidence" value="ECO:0007669"/>
    <property type="project" value="UniProtKB-KW"/>
</dbReference>
<evidence type="ECO:0000256" key="3">
    <source>
        <dbReference type="ARBA" id="ARBA00023180"/>
    </source>
</evidence>
<dbReference type="GO" id="GO:0004601">
    <property type="term" value="F:peroxidase activity"/>
    <property type="evidence" value="ECO:0007669"/>
    <property type="project" value="InterPro"/>
</dbReference>
<keyword evidence="4" id="KW-0349">Heme</keyword>
<name>A0AA88YBR2_PINIB</name>
<protein>
    <submittedName>
        <fullName evidence="5">Uncharacterized protein</fullName>
    </submittedName>
</protein>
<organism evidence="5 6">
    <name type="scientific">Pinctada imbricata</name>
    <name type="common">Atlantic pearl-oyster</name>
    <name type="synonym">Pinctada martensii</name>
    <dbReference type="NCBI Taxonomy" id="66713"/>
    <lineage>
        <taxon>Eukaryota</taxon>
        <taxon>Metazoa</taxon>
        <taxon>Spiralia</taxon>
        <taxon>Lophotrochozoa</taxon>
        <taxon>Mollusca</taxon>
        <taxon>Bivalvia</taxon>
        <taxon>Autobranchia</taxon>
        <taxon>Pteriomorphia</taxon>
        <taxon>Pterioida</taxon>
        <taxon>Pterioidea</taxon>
        <taxon>Pteriidae</taxon>
        <taxon>Pinctada</taxon>
    </lineage>
</organism>
<dbReference type="SUPFAM" id="SSF48113">
    <property type="entry name" value="Heme-dependent peroxidases"/>
    <property type="match status" value="1"/>
</dbReference>
<comment type="caution">
    <text evidence="5">The sequence shown here is derived from an EMBL/GenBank/DDBJ whole genome shotgun (WGS) entry which is preliminary data.</text>
</comment>
<evidence type="ECO:0000256" key="4">
    <source>
        <dbReference type="PIRSR" id="PIRSR619791-2"/>
    </source>
</evidence>
<keyword evidence="4" id="KW-0479">Metal-binding</keyword>
<dbReference type="Gene3D" id="1.10.640.10">
    <property type="entry name" value="Haem peroxidase domain superfamily, animal type"/>
    <property type="match status" value="1"/>
</dbReference>
<keyword evidence="4" id="KW-0408">Iron</keyword>
<dbReference type="InterPro" id="IPR037120">
    <property type="entry name" value="Haem_peroxidase_sf_animal"/>
</dbReference>
<evidence type="ECO:0000256" key="1">
    <source>
        <dbReference type="ARBA" id="ARBA00004613"/>
    </source>
</evidence>
<evidence type="ECO:0000256" key="2">
    <source>
        <dbReference type="ARBA" id="ARBA00022525"/>
    </source>
</evidence>
<dbReference type="PRINTS" id="PR00457">
    <property type="entry name" value="ANPEROXIDASE"/>
</dbReference>
<accession>A0AA88YBR2</accession>
<dbReference type="PROSITE" id="PS50292">
    <property type="entry name" value="PEROXIDASE_3"/>
    <property type="match status" value="1"/>
</dbReference>
<keyword evidence="3" id="KW-0325">Glycoprotein</keyword>
<evidence type="ECO:0000313" key="6">
    <source>
        <dbReference type="Proteomes" id="UP001186944"/>
    </source>
</evidence>
<dbReference type="GO" id="GO:0020037">
    <property type="term" value="F:heme binding"/>
    <property type="evidence" value="ECO:0007669"/>
    <property type="project" value="InterPro"/>
</dbReference>
<sequence length="419" mass="47672">MFICALTFVSNVAMVNYFDIEVYKIRPRLQQNQRSSFIDGTMIYGMTDEKESSLRDPVDLAYLWKDNLDQLKVVNILDPTEAPCITYLNQCFDAGDHRALETVPLTVMHIIFLRRHNDIVDALRAVPLAWTPELLYQEAKRIVIAELQHITYNEFLPRVLDGFFMNIFNLRPAPLYRDTYSSFVDPRTTSSFSVAAYRFGHSLVRNVHDQIDPAGTPVNNFLLQNHFDRMETHRLPFPGGNTEGFARWMKLSRKSGADRTFVDGLQHNLFPCTGSLCPRGGGATGTMDLAALNIQRGRDHGLPSYTVWRYWCTGQLQAIKQTSLAKILCSTMRSFSNVQIRAMDIPGPFNPVVNCNVLKNQDILTKIPLLWNNLPPSAFQSAAAKAAMLSGRRGLPVSNRFQDPAFMLLTGRIYHRRKY</sequence>
<dbReference type="Proteomes" id="UP001186944">
    <property type="component" value="Unassembled WGS sequence"/>
</dbReference>
<dbReference type="PANTHER" id="PTHR11475:SF4">
    <property type="entry name" value="CHORION PEROXIDASE"/>
    <property type="match status" value="1"/>
</dbReference>
<dbReference type="GO" id="GO:0006979">
    <property type="term" value="P:response to oxidative stress"/>
    <property type="evidence" value="ECO:0007669"/>
    <property type="project" value="InterPro"/>
</dbReference>
<keyword evidence="6" id="KW-1185">Reference proteome</keyword>
<dbReference type="EMBL" id="VSWD01000007">
    <property type="protein sequence ID" value="KAK3098349.1"/>
    <property type="molecule type" value="Genomic_DNA"/>
</dbReference>
<gene>
    <name evidence="5" type="ORF">FSP39_018657</name>
</gene>
<dbReference type="Pfam" id="PF03098">
    <property type="entry name" value="An_peroxidase"/>
    <property type="match status" value="1"/>
</dbReference>